<evidence type="ECO:0000256" key="3">
    <source>
        <dbReference type="ARBA" id="ARBA00023038"/>
    </source>
</evidence>
<keyword evidence="3 4" id="KW-0440">LIM domain</keyword>
<evidence type="ECO:0000313" key="7">
    <source>
        <dbReference type="EMBL" id="KAF5403881.1"/>
    </source>
</evidence>
<dbReference type="PROSITE" id="PS00478">
    <property type="entry name" value="LIM_DOMAIN_1"/>
    <property type="match status" value="1"/>
</dbReference>
<protein>
    <recommendedName>
        <fullName evidence="6">LIM zinc-binding domain-containing protein</fullName>
    </recommendedName>
</protein>
<keyword evidence="1 4" id="KW-0479">Metal-binding</keyword>
<reference evidence="7" key="1">
    <citation type="submission" date="2019-05" db="EMBL/GenBank/DDBJ databases">
        <title>Annotation for the trematode Paragonimus heterotremus.</title>
        <authorList>
            <person name="Choi Y.-J."/>
        </authorList>
    </citation>
    <scope>NUCLEOTIDE SEQUENCE</scope>
    <source>
        <strain evidence="7">LC</strain>
    </source>
</reference>
<comment type="caution">
    <text evidence="7">The sequence shown here is derived from an EMBL/GenBank/DDBJ whole genome shotgun (WGS) entry which is preliminary data.</text>
</comment>
<dbReference type="AlphaFoldDB" id="A0A8J4WJN7"/>
<evidence type="ECO:0000256" key="1">
    <source>
        <dbReference type="ARBA" id="ARBA00022723"/>
    </source>
</evidence>
<gene>
    <name evidence="7" type="ORF">PHET_02767</name>
</gene>
<dbReference type="SMART" id="SM00132">
    <property type="entry name" value="LIM"/>
    <property type="match status" value="1"/>
</dbReference>
<evidence type="ECO:0000256" key="5">
    <source>
        <dbReference type="SAM" id="MobiDB-lite"/>
    </source>
</evidence>
<feature type="domain" description="LIM zinc-binding" evidence="6">
    <location>
        <begin position="108"/>
        <end position="173"/>
    </location>
</feature>
<proteinExistence type="predicted"/>
<feature type="region of interest" description="Disordered" evidence="5">
    <location>
        <begin position="177"/>
        <end position="204"/>
    </location>
</feature>
<sequence length="204" mass="23135">MLTKVIECSIIRCFHTIYIQFVRRQPLCRICFTHSEQYKVDFQVSTFLKVTVCLRDMLEETKKINLSKSSDHVIVVNPEDSKVPDVHNSVIVVERSPSLEETNVEISHRCFGCGKSAVSTDLDEEIIEVLNGIYHKVCFKCRHCKRLLSLDQFQVEDGLPCCAPQCDVIATSHTKSWTPSSEPMESIDSAQPGKEQVSLELEAN</sequence>
<evidence type="ECO:0000259" key="6">
    <source>
        <dbReference type="PROSITE" id="PS50023"/>
    </source>
</evidence>
<dbReference type="GO" id="GO:0046872">
    <property type="term" value="F:metal ion binding"/>
    <property type="evidence" value="ECO:0007669"/>
    <property type="project" value="UniProtKB-KW"/>
</dbReference>
<name>A0A8J4WJN7_9TREM</name>
<evidence type="ECO:0000313" key="8">
    <source>
        <dbReference type="Proteomes" id="UP000748531"/>
    </source>
</evidence>
<dbReference type="OrthoDB" id="6129702at2759"/>
<dbReference type="InterPro" id="IPR001781">
    <property type="entry name" value="Znf_LIM"/>
</dbReference>
<dbReference type="PROSITE" id="PS50023">
    <property type="entry name" value="LIM_DOMAIN_2"/>
    <property type="match status" value="1"/>
</dbReference>
<evidence type="ECO:0000256" key="4">
    <source>
        <dbReference type="PROSITE-ProRule" id="PRU00125"/>
    </source>
</evidence>
<organism evidence="7 8">
    <name type="scientific">Paragonimus heterotremus</name>
    <dbReference type="NCBI Taxonomy" id="100268"/>
    <lineage>
        <taxon>Eukaryota</taxon>
        <taxon>Metazoa</taxon>
        <taxon>Spiralia</taxon>
        <taxon>Lophotrochozoa</taxon>
        <taxon>Platyhelminthes</taxon>
        <taxon>Trematoda</taxon>
        <taxon>Digenea</taxon>
        <taxon>Plagiorchiida</taxon>
        <taxon>Troglotremata</taxon>
        <taxon>Troglotrematidae</taxon>
        <taxon>Paragonimus</taxon>
    </lineage>
</organism>
<evidence type="ECO:0000256" key="2">
    <source>
        <dbReference type="ARBA" id="ARBA00022833"/>
    </source>
</evidence>
<dbReference type="EMBL" id="LUCH01000996">
    <property type="protein sequence ID" value="KAF5403881.1"/>
    <property type="molecule type" value="Genomic_DNA"/>
</dbReference>
<keyword evidence="2 4" id="KW-0862">Zinc</keyword>
<keyword evidence="8" id="KW-1185">Reference proteome</keyword>
<dbReference type="Gene3D" id="2.10.110.10">
    <property type="entry name" value="Cysteine Rich Protein"/>
    <property type="match status" value="1"/>
</dbReference>
<accession>A0A8J4WJN7</accession>
<dbReference type="Pfam" id="PF00412">
    <property type="entry name" value="LIM"/>
    <property type="match status" value="1"/>
</dbReference>
<dbReference type="Proteomes" id="UP000748531">
    <property type="component" value="Unassembled WGS sequence"/>
</dbReference>